<accession>A0ACC2MVW1</accession>
<evidence type="ECO:0000313" key="2">
    <source>
        <dbReference type="Proteomes" id="UP001234297"/>
    </source>
</evidence>
<dbReference type="EMBL" id="CM056809">
    <property type="protein sequence ID" value="KAJ8649573.1"/>
    <property type="molecule type" value="Genomic_DNA"/>
</dbReference>
<gene>
    <name evidence="1" type="ORF">MRB53_002596</name>
</gene>
<organism evidence="1 2">
    <name type="scientific">Persea americana</name>
    <name type="common">Avocado</name>
    <dbReference type="NCBI Taxonomy" id="3435"/>
    <lineage>
        <taxon>Eukaryota</taxon>
        <taxon>Viridiplantae</taxon>
        <taxon>Streptophyta</taxon>
        <taxon>Embryophyta</taxon>
        <taxon>Tracheophyta</taxon>
        <taxon>Spermatophyta</taxon>
        <taxon>Magnoliopsida</taxon>
        <taxon>Magnoliidae</taxon>
        <taxon>Laurales</taxon>
        <taxon>Lauraceae</taxon>
        <taxon>Persea</taxon>
    </lineage>
</organism>
<protein>
    <submittedName>
        <fullName evidence="1">Uncharacterized protein</fullName>
    </submittedName>
</protein>
<keyword evidence="2" id="KW-1185">Reference proteome</keyword>
<comment type="caution">
    <text evidence="1">The sequence shown here is derived from an EMBL/GenBank/DDBJ whole genome shotgun (WGS) entry which is preliminary data.</text>
</comment>
<proteinExistence type="predicted"/>
<name>A0ACC2MVW1_PERAE</name>
<dbReference type="Proteomes" id="UP001234297">
    <property type="component" value="Chromosome 1"/>
</dbReference>
<reference evidence="1 2" key="1">
    <citation type="journal article" date="2022" name="Hortic Res">
        <title>A haplotype resolved chromosomal level avocado genome allows analysis of novel avocado genes.</title>
        <authorList>
            <person name="Nath O."/>
            <person name="Fletcher S.J."/>
            <person name="Hayward A."/>
            <person name="Shaw L.M."/>
            <person name="Masouleh A.K."/>
            <person name="Furtado A."/>
            <person name="Henry R.J."/>
            <person name="Mitter N."/>
        </authorList>
    </citation>
    <scope>NUCLEOTIDE SEQUENCE [LARGE SCALE GENOMIC DNA]</scope>
    <source>
        <strain evidence="2">cv. Hass</strain>
    </source>
</reference>
<evidence type="ECO:0000313" key="1">
    <source>
        <dbReference type="EMBL" id="KAJ8649573.1"/>
    </source>
</evidence>
<sequence>MASSKFKIENFVGKTNFGFRQRRMKNILIQQGIKVALLGKIKKPTMIDDDDCANLDEKAFSSIQQYLSDEVMFNVMDEEIGKDL</sequence>